<name>A0A3G5A9L5_9VIRU</name>
<sequence length="64" mass="6557">MAPTEIMGSAVGVAIKVDIKFCGERGLNLGGGADFGASFTEGFCEVFESFDVGGDEYVGDAEGE</sequence>
<protein>
    <submittedName>
        <fullName evidence="1">Uncharacterized protein</fullName>
    </submittedName>
</protein>
<organism evidence="1">
    <name type="scientific">Hyperionvirus sp</name>
    <dbReference type="NCBI Taxonomy" id="2487770"/>
    <lineage>
        <taxon>Viruses</taxon>
        <taxon>Varidnaviria</taxon>
        <taxon>Bamfordvirae</taxon>
        <taxon>Nucleocytoviricota</taxon>
        <taxon>Megaviricetes</taxon>
        <taxon>Imitervirales</taxon>
        <taxon>Mimiviridae</taxon>
        <taxon>Klosneuvirinae</taxon>
    </lineage>
</organism>
<gene>
    <name evidence="1" type="ORF">Hyperionvirus14_46</name>
</gene>
<accession>A0A3G5A9L5</accession>
<evidence type="ECO:0000313" key="1">
    <source>
        <dbReference type="EMBL" id="AYV83957.1"/>
    </source>
</evidence>
<proteinExistence type="predicted"/>
<dbReference type="EMBL" id="MK072396">
    <property type="protein sequence ID" value="AYV83957.1"/>
    <property type="molecule type" value="Genomic_DNA"/>
</dbReference>
<reference evidence="1" key="1">
    <citation type="submission" date="2018-10" db="EMBL/GenBank/DDBJ databases">
        <title>Hidden diversity of soil giant viruses.</title>
        <authorList>
            <person name="Schulz F."/>
            <person name="Alteio L."/>
            <person name="Goudeau D."/>
            <person name="Ryan E.M."/>
            <person name="Malmstrom R.R."/>
            <person name="Blanchard J."/>
            <person name="Woyke T."/>
        </authorList>
    </citation>
    <scope>NUCLEOTIDE SEQUENCE</scope>
    <source>
        <strain evidence="1">HYV1</strain>
    </source>
</reference>